<organism evidence="1 2">
    <name type="scientific">Habropoda laboriosa</name>
    <dbReference type="NCBI Taxonomy" id="597456"/>
    <lineage>
        <taxon>Eukaryota</taxon>
        <taxon>Metazoa</taxon>
        <taxon>Ecdysozoa</taxon>
        <taxon>Arthropoda</taxon>
        <taxon>Hexapoda</taxon>
        <taxon>Insecta</taxon>
        <taxon>Pterygota</taxon>
        <taxon>Neoptera</taxon>
        <taxon>Endopterygota</taxon>
        <taxon>Hymenoptera</taxon>
        <taxon>Apocrita</taxon>
        <taxon>Aculeata</taxon>
        <taxon>Apoidea</taxon>
        <taxon>Anthophila</taxon>
        <taxon>Apidae</taxon>
        <taxon>Habropoda</taxon>
    </lineage>
</organism>
<name>A0A0L7QPS8_9HYME</name>
<evidence type="ECO:0000313" key="1">
    <source>
        <dbReference type="EMBL" id="KOC60635.1"/>
    </source>
</evidence>
<dbReference type="AlphaFoldDB" id="A0A0L7QPS8"/>
<protein>
    <submittedName>
        <fullName evidence="1">Uncharacterized protein</fullName>
    </submittedName>
</protein>
<accession>A0A0L7QPS8</accession>
<sequence length="91" mass="10165">MTSLNEIGTTKREDKVIFRLFSRNPTFCLRKGQAFLGRPSTSCTEANVESVRFLLASDRCLTIRLIAAELRRHGSTFETNSTCPSRALPNG</sequence>
<dbReference type="Proteomes" id="UP000053825">
    <property type="component" value="Unassembled WGS sequence"/>
</dbReference>
<proteinExistence type="predicted"/>
<gene>
    <name evidence="1" type="ORF">WH47_07715</name>
</gene>
<keyword evidence="2" id="KW-1185">Reference proteome</keyword>
<dbReference type="EMBL" id="KQ414805">
    <property type="protein sequence ID" value="KOC60635.1"/>
    <property type="molecule type" value="Genomic_DNA"/>
</dbReference>
<reference evidence="1 2" key="1">
    <citation type="submission" date="2015-07" db="EMBL/GenBank/DDBJ databases">
        <title>The genome of Habropoda laboriosa.</title>
        <authorList>
            <person name="Pan H."/>
            <person name="Kapheim K."/>
        </authorList>
    </citation>
    <scope>NUCLEOTIDE SEQUENCE [LARGE SCALE GENOMIC DNA]</scope>
    <source>
        <strain evidence="1">0110345459</strain>
    </source>
</reference>
<evidence type="ECO:0000313" key="2">
    <source>
        <dbReference type="Proteomes" id="UP000053825"/>
    </source>
</evidence>